<gene>
    <name evidence="3" type="primary">LOC113456345</name>
</gene>
<reference evidence="3" key="1">
    <citation type="submission" date="2025-08" db="UniProtKB">
        <authorList>
            <consortium name="RefSeq"/>
        </authorList>
    </citation>
    <scope>IDENTIFICATION</scope>
</reference>
<evidence type="ECO:0000256" key="1">
    <source>
        <dbReference type="SAM" id="MobiDB-lite"/>
    </source>
</evidence>
<dbReference type="RefSeq" id="XP_026636747.1">
    <property type="nucleotide sequence ID" value="XM_026780946.1"/>
</dbReference>
<protein>
    <submittedName>
        <fullName evidence="3">Uncharacterized protein LOC113456345</fullName>
    </submittedName>
</protein>
<dbReference type="Proteomes" id="UP000694915">
    <property type="component" value="Chromosome 7"/>
</dbReference>
<evidence type="ECO:0000313" key="2">
    <source>
        <dbReference type="Proteomes" id="UP000694915"/>
    </source>
</evidence>
<dbReference type="GeneID" id="113456345"/>
<keyword evidence="2" id="KW-1185">Reference proteome</keyword>
<evidence type="ECO:0000313" key="3">
    <source>
        <dbReference type="RefSeq" id="XP_026636747.1"/>
    </source>
</evidence>
<proteinExistence type="predicted"/>
<feature type="region of interest" description="Disordered" evidence="1">
    <location>
        <begin position="144"/>
        <end position="163"/>
    </location>
</feature>
<sequence length="202" mass="21858">MLLSPRLPAAPPPPAPSLARLARSISFQNQLPNWRAGVGRSRLCFWPPLSQEEIGGQLCEVGSSLPTFAWVLVFELRSSDLYSKSFAPSVSVDGDLGSVRPKCTFLPPSSLYWAPFIFTNAVTYSSSAGFFPYTRLALEEQDGGGVSGIPGGRTEPEAPPLESPEVLRMHIGEGWRLLAETLRTGFGPVDLACKPCYSNAKD</sequence>
<name>A0ABM1U435_MICOH</name>
<organism evidence="2 3">
    <name type="scientific">Microtus ochrogaster</name>
    <name type="common">Prairie vole</name>
    <dbReference type="NCBI Taxonomy" id="79684"/>
    <lineage>
        <taxon>Eukaryota</taxon>
        <taxon>Metazoa</taxon>
        <taxon>Chordata</taxon>
        <taxon>Craniata</taxon>
        <taxon>Vertebrata</taxon>
        <taxon>Euteleostomi</taxon>
        <taxon>Mammalia</taxon>
        <taxon>Eutheria</taxon>
        <taxon>Euarchontoglires</taxon>
        <taxon>Glires</taxon>
        <taxon>Rodentia</taxon>
        <taxon>Myomorpha</taxon>
        <taxon>Muroidea</taxon>
        <taxon>Cricetidae</taxon>
        <taxon>Arvicolinae</taxon>
        <taxon>Microtus</taxon>
    </lineage>
</organism>
<accession>A0ABM1U435</accession>